<dbReference type="EMBL" id="JBGOOS010000100">
    <property type="protein sequence ID" value="MEZ8211856.1"/>
    <property type="molecule type" value="Genomic_DNA"/>
</dbReference>
<evidence type="ECO:0000256" key="1">
    <source>
        <dbReference type="ARBA" id="ARBA00004141"/>
    </source>
</evidence>
<evidence type="ECO:0000256" key="3">
    <source>
        <dbReference type="ARBA" id="ARBA00022989"/>
    </source>
</evidence>
<keyword evidence="3" id="KW-1133">Transmembrane helix</keyword>
<evidence type="ECO:0000313" key="5">
    <source>
        <dbReference type="EMBL" id="MEZ8211856.1"/>
    </source>
</evidence>
<dbReference type="RefSeq" id="WP_371720639.1">
    <property type="nucleotide sequence ID" value="NZ_JBGOOF010000097.1"/>
</dbReference>
<keyword evidence="4" id="KW-0472">Membrane</keyword>
<evidence type="ECO:0000256" key="4">
    <source>
        <dbReference type="ARBA" id="ARBA00023136"/>
    </source>
</evidence>
<dbReference type="Gene3D" id="1.10.3430.10">
    <property type="entry name" value="Ammonium transporter AmtB like domains"/>
    <property type="match status" value="1"/>
</dbReference>
<keyword evidence="2" id="KW-0812">Transmembrane</keyword>
<dbReference type="InterPro" id="IPR029020">
    <property type="entry name" value="Ammonium/urea_transptr"/>
</dbReference>
<dbReference type="Proteomes" id="UP001569151">
    <property type="component" value="Unassembled WGS sequence"/>
</dbReference>
<comment type="subcellular location">
    <subcellularLocation>
        <location evidence="1">Membrane</location>
        <topology evidence="1">Multi-pass membrane protein</topology>
    </subcellularLocation>
</comment>
<evidence type="ECO:0008006" key="7">
    <source>
        <dbReference type="Google" id="ProtNLM"/>
    </source>
</evidence>
<reference evidence="5 6" key="1">
    <citation type="submission" date="2024-06" db="EMBL/GenBank/DDBJ databases">
        <authorList>
            <person name="Steensen K."/>
            <person name="Seneca J."/>
            <person name="Bartlau N."/>
            <person name="Yu A.X."/>
            <person name="Polz M.F."/>
        </authorList>
    </citation>
    <scope>NUCLEOTIDE SEQUENCE [LARGE SCALE GENOMIC DNA]</scope>
    <source>
        <strain evidence="5 6">1F146</strain>
    </source>
</reference>
<comment type="caution">
    <text evidence="5">The sequence shown here is derived from an EMBL/GenBank/DDBJ whole genome shotgun (WGS) entry which is preliminary data.</text>
</comment>
<name>A0ABV4MQK6_9VIBR</name>
<keyword evidence="6" id="KW-1185">Reference proteome</keyword>
<gene>
    <name evidence="5" type="ORF">ACED39_24235</name>
</gene>
<evidence type="ECO:0000256" key="2">
    <source>
        <dbReference type="ARBA" id="ARBA00022692"/>
    </source>
</evidence>
<proteinExistence type="predicted"/>
<protein>
    <recommendedName>
        <fullName evidence="7">Ammonium transporter AmtB-like domain-containing protein</fullName>
    </recommendedName>
</protein>
<organism evidence="5 6">
    <name type="scientific">Vibrio bivalvicida</name>
    <dbReference type="NCBI Taxonomy" id="1276888"/>
    <lineage>
        <taxon>Bacteria</taxon>
        <taxon>Pseudomonadati</taxon>
        <taxon>Pseudomonadota</taxon>
        <taxon>Gammaproteobacteria</taxon>
        <taxon>Vibrionales</taxon>
        <taxon>Vibrionaceae</taxon>
        <taxon>Vibrio</taxon>
        <taxon>Vibrio oreintalis group</taxon>
    </lineage>
</organism>
<accession>A0ABV4MQK6</accession>
<sequence length="53" mass="5993">MVITWSALNAIAIFLVLRKMSLDRVTEQEEAMGLNVSEHGVRMSWLDTVSTIE</sequence>
<evidence type="ECO:0000313" key="6">
    <source>
        <dbReference type="Proteomes" id="UP001569151"/>
    </source>
</evidence>